<dbReference type="InterPro" id="IPR029044">
    <property type="entry name" value="Nucleotide-diphossugar_trans"/>
</dbReference>
<comment type="similarity">
    <text evidence="1">Belongs to the glycosyltransferase 2 family.</text>
</comment>
<reference evidence="5 6" key="1">
    <citation type="submission" date="2022-10" db="EMBL/GenBank/DDBJ databases">
        <title>Luteolibacter flavescens strain MCCC 1K03193, whole genome shotgun sequencing project.</title>
        <authorList>
            <person name="Zhao G."/>
            <person name="Shen L."/>
        </authorList>
    </citation>
    <scope>NUCLEOTIDE SEQUENCE [LARGE SCALE GENOMIC DNA]</scope>
    <source>
        <strain evidence="5 6">MCCC 1K03193</strain>
    </source>
</reference>
<dbReference type="SUPFAM" id="SSF51735">
    <property type="entry name" value="NAD(P)-binding Rossmann-fold domains"/>
    <property type="match status" value="1"/>
</dbReference>
<accession>A0ABT3FQN8</accession>
<dbReference type="InterPro" id="IPR036291">
    <property type="entry name" value="NAD(P)-bd_dom_sf"/>
</dbReference>
<gene>
    <name evidence="5" type="ORF">OKA04_14270</name>
</gene>
<dbReference type="RefSeq" id="WP_264501858.1">
    <property type="nucleotide sequence ID" value="NZ_JAPDDS010000007.1"/>
</dbReference>
<organism evidence="5 6">
    <name type="scientific">Luteolibacter flavescens</name>
    <dbReference type="NCBI Taxonomy" id="1859460"/>
    <lineage>
        <taxon>Bacteria</taxon>
        <taxon>Pseudomonadati</taxon>
        <taxon>Verrucomicrobiota</taxon>
        <taxon>Verrucomicrobiia</taxon>
        <taxon>Verrucomicrobiales</taxon>
        <taxon>Verrucomicrobiaceae</taxon>
        <taxon>Luteolibacter</taxon>
    </lineage>
</organism>
<dbReference type="InterPro" id="IPR050834">
    <property type="entry name" value="Glycosyltransf_2"/>
</dbReference>
<dbReference type="Gene3D" id="3.40.50.720">
    <property type="entry name" value="NAD(P)-binding Rossmann-like Domain"/>
    <property type="match status" value="1"/>
</dbReference>
<feature type="domain" description="Glycosyltransferase 2-like" evidence="4">
    <location>
        <begin position="6"/>
        <end position="134"/>
    </location>
</feature>
<dbReference type="EC" id="2.4.-.-" evidence="5"/>
<dbReference type="GO" id="GO:0016757">
    <property type="term" value="F:glycosyltransferase activity"/>
    <property type="evidence" value="ECO:0007669"/>
    <property type="project" value="UniProtKB-KW"/>
</dbReference>
<evidence type="ECO:0000256" key="1">
    <source>
        <dbReference type="ARBA" id="ARBA00006739"/>
    </source>
</evidence>
<keyword evidence="6" id="KW-1185">Reference proteome</keyword>
<proteinExistence type="inferred from homology"/>
<name>A0ABT3FQN8_9BACT</name>
<evidence type="ECO:0000256" key="3">
    <source>
        <dbReference type="ARBA" id="ARBA00022679"/>
    </source>
</evidence>
<dbReference type="Gene3D" id="3.90.550.10">
    <property type="entry name" value="Spore Coat Polysaccharide Biosynthesis Protein SpsA, Chain A"/>
    <property type="match status" value="1"/>
</dbReference>
<sequence length="334" mass="36865">MSPAISIVLPFRNAAPTIEEAVESLRNQTFENWELIAVDDHSSDCSAEIVAGLSRLDGRIKLISNKRSSGVVGAFQSGFSIASSVWIARMDADDRSHPKRLQLQWGRAMVGDVDVITTNVSIVGSLGNGMARYVDWANRLLDHDAVSINRFVENPVINPTVLVRRNSFEAVGGYQDVPWAEDHDVWLRMLHRGARFAKVPEVLLDWRDSTSRLTRSDSRYGEKARQQMRAFHLAALDEVRERGVVIAGAGPIGKSLARELLALGVRLHGFIDVHPRRIGEVIHGAEVAGLEDLGRRWRDAVLLSAVGLAGVREEIRGLAIGAGYVESLDFWCVC</sequence>
<dbReference type="EMBL" id="JAPDDS010000007">
    <property type="protein sequence ID" value="MCW1885901.1"/>
    <property type="molecule type" value="Genomic_DNA"/>
</dbReference>
<dbReference type="Proteomes" id="UP001207930">
    <property type="component" value="Unassembled WGS sequence"/>
</dbReference>
<evidence type="ECO:0000313" key="6">
    <source>
        <dbReference type="Proteomes" id="UP001207930"/>
    </source>
</evidence>
<dbReference type="PANTHER" id="PTHR43685:SF5">
    <property type="entry name" value="GLYCOSYLTRANSFERASE EPSE-RELATED"/>
    <property type="match status" value="1"/>
</dbReference>
<keyword evidence="3 5" id="KW-0808">Transferase</keyword>
<dbReference type="Pfam" id="PF00535">
    <property type="entry name" value="Glycos_transf_2"/>
    <property type="match status" value="1"/>
</dbReference>
<evidence type="ECO:0000313" key="5">
    <source>
        <dbReference type="EMBL" id="MCW1885901.1"/>
    </source>
</evidence>
<evidence type="ECO:0000259" key="4">
    <source>
        <dbReference type="Pfam" id="PF00535"/>
    </source>
</evidence>
<dbReference type="SUPFAM" id="SSF53448">
    <property type="entry name" value="Nucleotide-diphospho-sugar transferases"/>
    <property type="match status" value="1"/>
</dbReference>
<keyword evidence="2 5" id="KW-0328">Glycosyltransferase</keyword>
<protein>
    <submittedName>
        <fullName evidence="5">Glycosyltransferase</fullName>
        <ecNumber evidence="5">2.4.-.-</ecNumber>
    </submittedName>
</protein>
<comment type="caution">
    <text evidence="5">The sequence shown here is derived from an EMBL/GenBank/DDBJ whole genome shotgun (WGS) entry which is preliminary data.</text>
</comment>
<evidence type="ECO:0000256" key="2">
    <source>
        <dbReference type="ARBA" id="ARBA00022676"/>
    </source>
</evidence>
<dbReference type="PANTHER" id="PTHR43685">
    <property type="entry name" value="GLYCOSYLTRANSFERASE"/>
    <property type="match status" value="1"/>
</dbReference>
<dbReference type="InterPro" id="IPR001173">
    <property type="entry name" value="Glyco_trans_2-like"/>
</dbReference>